<evidence type="ECO:0000256" key="2">
    <source>
        <dbReference type="ARBA" id="ARBA00023136"/>
    </source>
</evidence>
<dbReference type="STRING" id="1754190.A0A1Y2DJN7"/>
<evidence type="ECO:0000256" key="1">
    <source>
        <dbReference type="ARBA" id="ARBA00004370"/>
    </source>
</evidence>
<gene>
    <name evidence="5" type="ORF">LY90DRAFT_668860</name>
</gene>
<name>A0A1Y2DJN7_9FUNG</name>
<evidence type="ECO:0000256" key="4">
    <source>
        <dbReference type="SAM" id="Phobius"/>
    </source>
</evidence>
<dbReference type="InterPro" id="IPR044839">
    <property type="entry name" value="NDR1-like"/>
</dbReference>
<evidence type="ECO:0000313" key="5">
    <source>
        <dbReference type="EMBL" id="ORY59364.1"/>
    </source>
</evidence>
<feature type="compositionally biased region" description="Low complexity" evidence="3">
    <location>
        <begin position="38"/>
        <end position="70"/>
    </location>
</feature>
<reference evidence="5 6" key="1">
    <citation type="submission" date="2016-08" db="EMBL/GenBank/DDBJ databases">
        <title>A Parts List for Fungal Cellulosomes Revealed by Comparative Genomics.</title>
        <authorList>
            <consortium name="DOE Joint Genome Institute"/>
            <person name="Haitjema C.H."/>
            <person name="Gilmore S.P."/>
            <person name="Henske J.K."/>
            <person name="Solomon K.V."/>
            <person name="De Groot R."/>
            <person name="Kuo A."/>
            <person name="Mondo S.J."/>
            <person name="Salamov A.A."/>
            <person name="Labutti K."/>
            <person name="Zhao Z."/>
            <person name="Chiniquy J."/>
            <person name="Barry K."/>
            <person name="Brewer H.M."/>
            <person name="Purvine S.O."/>
            <person name="Wright A.T."/>
            <person name="Boxma B."/>
            <person name="Van Alen T."/>
            <person name="Hackstein J.H."/>
            <person name="Baker S.E."/>
            <person name="Grigoriev I.V."/>
            <person name="O'Malley M.A."/>
        </authorList>
    </citation>
    <scope>NUCLEOTIDE SEQUENCE [LARGE SCALE GENOMIC DNA]</scope>
    <source>
        <strain evidence="5 6">G1</strain>
    </source>
</reference>
<dbReference type="GO" id="GO:0098542">
    <property type="term" value="P:defense response to other organism"/>
    <property type="evidence" value="ECO:0007669"/>
    <property type="project" value="InterPro"/>
</dbReference>
<feature type="transmembrane region" description="Helical" evidence="4">
    <location>
        <begin position="167"/>
        <end position="190"/>
    </location>
</feature>
<proteinExistence type="predicted"/>
<keyword evidence="4" id="KW-1133">Transmembrane helix</keyword>
<feature type="region of interest" description="Disordered" evidence="3">
    <location>
        <begin position="31"/>
        <end position="73"/>
    </location>
</feature>
<organism evidence="5 6">
    <name type="scientific">Neocallimastix californiae</name>
    <dbReference type="NCBI Taxonomy" id="1754190"/>
    <lineage>
        <taxon>Eukaryota</taxon>
        <taxon>Fungi</taxon>
        <taxon>Fungi incertae sedis</taxon>
        <taxon>Chytridiomycota</taxon>
        <taxon>Chytridiomycota incertae sedis</taxon>
        <taxon>Neocallimastigomycetes</taxon>
        <taxon>Neocallimastigales</taxon>
        <taxon>Neocallimastigaceae</taxon>
        <taxon>Neocallimastix</taxon>
    </lineage>
</organism>
<comment type="caution">
    <text evidence="5">The sequence shown here is derived from an EMBL/GenBank/DDBJ whole genome shotgun (WGS) entry which is preliminary data.</text>
</comment>
<comment type="subcellular location">
    <subcellularLocation>
        <location evidence="1">Membrane</location>
    </subcellularLocation>
</comment>
<dbReference type="EMBL" id="MCOG01000064">
    <property type="protein sequence ID" value="ORY59364.1"/>
    <property type="molecule type" value="Genomic_DNA"/>
</dbReference>
<dbReference type="Proteomes" id="UP000193920">
    <property type="component" value="Unassembled WGS sequence"/>
</dbReference>
<dbReference type="AlphaFoldDB" id="A0A1Y2DJN7"/>
<keyword evidence="6" id="KW-1185">Reference proteome</keyword>
<keyword evidence="2 4" id="KW-0472">Membrane</keyword>
<protein>
    <recommendedName>
        <fullName evidence="7">Late embryogenesis abundant protein LEA-2 subgroup domain-containing protein</fullName>
    </recommendedName>
</protein>
<keyword evidence="4" id="KW-0812">Transmembrane</keyword>
<dbReference type="PANTHER" id="PTHR31234">
    <property type="entry name" value="LATE EMBRYOGENESIS ABUNDANT (LEA) HYDROXYPROLINE-RICH GLYCOPROTEIN FAMILY"/>
    <property type="match status" value="1"/>
</dbReference>
<dbReference type="GO" id="GO:0016020">
    <property type="term" value="C:membrane"/>
    <property type="evidence" value="ECO:0007669"/>
    <property type="project" value="UniProtKB-SubCell"/>
</dbReference>
<dbReference type="OrthoDB" id="2156915at2759"/>
<evidence type="ECO:0008006" key="7">
    <source>
        <dbReference type="Google" id="ProtNLM"/>
    </source>
</evidence>
<evidence type="ECO:0000313" key="6">
    <source>
        <dbReference type="Proteomes" id="UP000193920"/>
    </source>
</evidence>
<evidence type="ECO:0000256" key="3">
    <source>
        <dbReference type="SAM" id="MobiDB-lite"/>
    </source>
</evidence>
<accession>A0A1Y2DJN7</accession>
<sequence>MSTPKKTNTINNNEASTSINIPVFNIREEMKNSKDIRNNNPKDNNRSNNNKPNNNKSNNSNSNNNNLNDNKLNHCNNGVNYDEQFNDYYYQQILKTQYMDSQQAQHLIDNINNDIDLSNVTLAEDENTKINDKEKSNNRNIKEKRRSKRKKPFLQSRCCCCCCKWCTGLTCALFIILLLCILGLVGYFLYPRTPTFTVKEVKLHNVTEIVNTLQAYYEYHTEIQNYINYQNLDLSFDFDVTLEIKSSNYYNLNFTNVQIEIIYPGTFQTPRFQVAKSNQDFLSIKGRSPFLINFPFTANISFRDMLEKGYFYNVFSSCTWDIHFMGFIKFLRIKNKWFVIDRNMRFTRTCIIEEILTKLQQQLP</sequence>
<dbReference type="PANTHER" id="PTHR31234:SF2">
    <property type="entry name" value="OS05G0199100 PROTEIN"/>
    <property type="match status" value="1"/>
</dbReference>